<dbReference type="SUPFAM" id="SSF56935">
    <property type="entry name" value="Porins"/>
    <property type="match status" value="1"/>
</dbReference>
<feature type="region of interest" description="Disordered" evidence="1">
    <location>
        <begin position="131"/>
        <end position="153"/>
    </location>
</feature>
<proteinExistence type="predicted"/>
<keyword evidence="4" id="KW-1185">Reference proteome</keyword>
<protein>
    <submittedName>
        <fullName evidence="3">Outer membrane beta-barrel protein</fullName>
    </submittedName>
</protein>
<sequence>MDKIHVKLLLVTALVATGSPQALAVEPASVDVGNLELTPVLSVSTGYTDNLFDDNSNEKSTWITKVRPSVTLQGVSEKLTAGIKLSADKVSYHSSSSDDYIDKSATAYADLELDSRKKLELLAEYLKRHDARSDSGSGSSFTTDQTSKPTRYTSTNLGVRFSYGTTQSTGQIVLGGRFSDKEYDNFRSLTRSKDRIAKEATAAFYYRVTPKTRILVEGRYTDYDYQLSSSTLDSVSKKAFVGVEWEASAKTTGTAKFGYANKNFDSNTRDDFSGNNWEVGLSWSPRTYSIFDLTSMHSTEESNGDADYIEETGFSLGWDHEWSERVSSLVSYTMLNEEYAGDPDGREDDTNTLRVGMDYDLRRWLSVGVSVSRADFNSNINNLDYTSNEILLTVQGSL</sequence>
<feature type="compositionally biased region" description="Low complexity" evidence="1">
    <location>
        <begin position="134"/>
        <end position="147"/>
    </location>
</feature>
<reference evidence="3" key="1">
    <citation type="submission" date="2023-07" db="EMBL/GenBank/DDBJ databases">
        <title>Genome content predicts the carbon catabolic preferences of heterotrophic bacteria.</title>
        <authorList>
            <person name="Gralka M."/>
        </authorList>
    </citation>
    <scope>NUCLEOTIDE SEQUENCE</scope>
    <source>
        <strain evidence="3">5G01</strain>
    </source>
</reference>
<comment type="caution">
    <text evidence="3">The sequence shown here is derived from an EMBL/GenBank/DDBJ whole genome shotgun (WGS) entry which is preliminary data.</text>
</comment>
<organism evidence="3 4">
    <name type="scientific">Neptunomonas phycophila</name>
    <dbReference type="NCBI Taxonomy" id="1572645"/>
    <lineage>
        <taxon>Bacteria</taxon>
        <taxon>Pseudomonadati</taxon>
        <taxon>Pseudomonadota</taxon>
        <taxon>Gammaproteobacteria</taxon>
        <taxon>Oceanospirillales</taxon>
        <taxon>Oceanospirillaceae</taxon>
        <taxon>Neptunomonas</taxon>
    </lineage>
</organism>
<accession>A0ABT9ESN8</accession>
<dbReference type="RefSeq" id="WP_305450388.1">
    <property type="nucleotide sequence ID" value="NZ_JAUYVO010000003.1"/>
</dbReference>
<name>A0ABT9ESN8_9GAMM</name>
<evidence type="ECO:0000256" key="2">
    <source>
        <dbReference type="SAM" id="SignalP"/>
    </source>
</evidence>
<dbReference type="InterPro" id="IPR023614">
    <property type="entry name" value="Porin_dom_sf"/>
</dbReference>
<feature type="chain" id="PRO_5046627769" evidence="2">
    <location>
        <begin position="25"/>
        <end position="398"/>
    </location>
</feature>
<evidence type="ECO:0000313" key="4">
    <source>
        <dbReference type="Proteomes" id="UP001177341"/>
    </source>
</evidence>
<keyword evidence="2" id="KW-0732">Signal</keyword>
<dbReference type="Proteomes" id="UP001177341">
    <property type="component" value="Unassembled WGS sequence"/>
</dbReference>
<gene>
    <name evidence="3" type="ORF">Q8W30_05730</name>
</gene>
<feature type="signal peptide" evidence="2">
    <location>
        <begin position="1"/>
        <end position="24"/>
    </location>
</feature>
<dbReference type="EMBL" id="JAUYVO010000003">
    <property type="protein sequence ID" value="MDP2522068.1"/>
    <property type="molecule type" value="Genomic_DNA"/>
</dbReference>
<dbReference type="Pfam" id="PF10082">
    <property type="entry name" value="BBP2_2"/>
    <property type="match status" value="1"/>
</dbReference>
<evidence type="ECO:0000313" key="3">
    <source>
        <dbReference type="EMBL" id="MDP2522068.1"/>
    </source>
</evidence>
<dbReference type="Gene3D" id="2.40.160.10">
    <property type="entry name" value="Porin"/>
    <property type="match status" value="1"/>
</dbReference>
<evidence type="ECO:0000256" key="1">
    <source>
        <dbReference type="SAM" id="MobiDB-lite"/>
    </source>
</evidence>
<dbReference type="InterPro" id="IPR018759">
    <property type="entry name" value="BBP2_2"/>
</dbReference>